<accession>A0ABQ6MKX6</accession>
<dbReference type="EMBL" id="BRYB01001525">
    <property type="protein sequence ID" value="GMI27735.1"/>
    <property type="molecule type" value="Genomic_DNA"/>
</dbReference>
<comment type="caution">
    <text evidence="3">The sequence shown here is derived from an EMBL/GenBank/DDBJ whole genome shotgun (WGS) entry which is preliminary data.</text>
</comment>
<keyword evidence="2" id="KW-0812">Transmembrane</keyword>
<sequence length="366" mass="40022">MQQPAHTGMRGNPYATAAPAMEMSPPKYDAHASAAPPAYTDPAQASAPTYTQAAPMYSAQPVYAQPQYAQPQYGQPQQQQFVNGIPVVSQAPPGAVQVQAQAVQPGVTPGQWGQPQPNAYAQQAYRGNLPNGMGRAAFAAGGTMSFRKPNGGRNPAGFCVMICFVPIFWLAFGGGGLAIKSLGSNQLEEAQALEPEEEFTVHYQGCEIVDINWTTRMEEDCVKWESSTNNNERCTRWADFCFDSYQLDFTASWDKMDGYVYTGPEEDWRRIYEGSCESTTFEQVPPSRNLGALNCWQPNVPRSAIPDMYQCWNDECVKIVDPADEAASAEANAQALIIVGWIMTSIGLCIFVCWIGCVKGAMNAMR</sequence>
<evidence type="ECO:0008006" key="5">
    <source>
        <dbReference type="Google" id="ProtNLM"/>
    </source>
</evidence>
<name>A0ABQ6MKX6_9STRA</name>
<feature type="region of interest" description="Disordered" evidence="1">
    <location>
        <begin position="25"/>
        <end position="46"/>
    </location>
</feature>
<feature type="region of interest" description="Disordered" evidence="1">
    <location>
        <begin position="1"/>
        <end position="20"/>
    </location>
</feature>
<keyword evidence="4" id="KW-1185">Reference proteome</keyword>
<protein>
    <recommendedName>
        <fullName evidence="5">Transmembrane protein</fullName>
    </recommendedName>
</protein>
<keyword evidence="2" id="KW-0472">Membrane</keyword>
<proteinExistence type="predicted"/>
<reference evidence="3 4" key="1">
    <citation type="journal article" date="2023" name="Commun. Biol.">
        <title>Genome analysis of Parmales, the sister group of diatoms, reveals the evolutionary specialization of diatoms from phago-mixotrophs to photoautotrophs.</title>
        <authorList>
            <person name="Ban H."/>
            <person name="Sato S."/>
            <person name="Yoshikawa S."/>
            <person name="Yamada K."/>
            <person name="Nakamura Y."/>
            <person name="Ichinomiya M."/>
            <person name="Sato N."/>
            <person name="Blanc-Mathieu R."/>
            <person name="Endo H."/>
            <person name="Kuwata A."/>
            <person name="Ogata H."/>
        </authorList>
    </citation>
    <scope>NUCLEOTIDE SEQUENCE [LARGE SCALE GENOMIC DNA]</scope>
</reference>
<evidence type="ECO:0000256" key="2">
    <source>
        <dbReference type="SAM" id="Phobius"/>
    </source>
</evidence>
<gene>
    <name evidence="3" type="ORF">TeGR_g379</name>
</gene>
<evidence type="ECO:0000313" key="3">
    <source>
        <dbReference type="EMBL" id="GMI27735.1"/>
    </source>
</evidence>
<organism evidence="3 4">
    <name type="scientific">Tetraparma gracilis</name>
    <dbReference type="NCBI Taxonomy" id="2962635"/>
    <lineage>
        <taxon>Eukaryota</taxon>
        <taxon>Sar</taxon>
        <taxon>Stramenopiles</taxon>
        <taxon>Ochrophyta</taxon>
        <taxon>Bolidophyceae</taxon>
        <taxon>Parmales</taxon>
        <taxon>Triparmaceae</taxon>
        <taxon>Tetraparma</taxon>
    </lineage>
</organism>
<feature type="transmembrane region" description="Helical" evidence="2">
    <location>
        <begin position="156"/>
        <end position="179"/>
    </location>
</feature>
<dbReference type="Proteomes" id="UP001165060">
    <property type="component" value="Unassembled WGS sequence"/>
</dbReference>
<evidence type="ECO:0000256" key="1">
    <source>
        <dbReference type="SAM" id="MobiDB-lite"/>
    </source>
</evidence>
<evidence type="ECO:0000313" key="4">
    <source>
        <dbReference type="Proteomes" id="UP001165060"/>
    </source>
</evidence>
<keyword evidence="2" id="KW-1133">Transmembrane helix</keyword>
<feature type="transmembrane region" description="Helical" evidence="2">
    <location>
        <begin position="335"/>
        <end position="357"/>
    </location>
</feature>